<sequence length="433" mass="47261">MCEDNDRVTSIMTSKASVYLDYNATTPLEPDVLTAIHDTLRDAWGNPSSSYTQGQRAKAIIHEARGNVASMIGAKPSDIIFTSGGTEGNNWILDTAVKFYHDDGSQDCKGNTGDSKKQLPHFITSNLEHDSIKLVLEHMVAAGVAECTFVSASKLSGRVEVEDVLSAVRPNTVMVTVMLANNETGVIQPISEIFSQVRSLKRQTGETSRILVHTDAAQALGKVKVDVSDIHADYLTIVGHKFYAPRVGAIYVRDIDKGTPLYPLFFGGGQERNFRPGTENGGMIAGLGKAAELVVRNIDAYEKHLRDVRDYLEEELEREFGDMIHINGKFKTSQRLPNTCNFSFKGKGLEGHKVLNKAACIQASVGAACHAQNRASPILLAIGIPEEIARNALRFSVGRETSKSDIDIAIRDLKTCVQALTLETHDKSVPDGY</sequence>
<evidence type="ECO:0000256" key="11">
    <source>
        <dbReference type="ARBA" id="ARBA00040554"/>
    </source>
</evidence>
<proteinExistence type="evidence at transcript level"/>
<comment type="similarity">
    <text evidence="3">Belongs to the class-V pyridoxal-phosphate-dependent aminotransferase family.</text>
</comment>
<name>B6RB13_HALDI</name>
<evidence type="ECO:0000256" key="4">
    <source>
        <dbReference type="ARBA" id="ARBA00011738"/>
    </source>
</evidence>
<dbReference type="FunFam" id="3.90.1150.10:FF:000065">
    <property type="entry name" value="Selenocysteine lyase"/>
    <property type="match status" value="1"/>
</dbReference>
<dbReference type="InterPro" id="IPR016454">
    <property type="entry name" value="Cysteine_dSase"/>
</dbReference>
<keyword evidence="7" id="KW-0663">Pyridoxal phosphate</keyword>
<evidence type="ECO:0000256" key="7">
    <source>
        <dbReference type="ARBA" id="ARBA00022898"/>
    </source>
</evidence>
<dbReference type="EMBL" id="EF103357">
    <property type="protein sequence ID" value="ABO26615.1"/>
    <property type="molecule type" value="mRNA"/>
</dbReference>
<reference evidence="13" key="1">
    <citation type="submission" date="2006-10" db="EMBL/GenBank/DDBJ databases">
        <title>Novel gene discovery from Haliotis discus discus by normalized cDNA library analysis.</title>
        <authorList>
            <person name="Nikapitiya C."/>
            <person name="Kang H.-S."/>
            <person name="Lee J."/>
        </authorList>
    </citation>
    <scope>NUCLEOTIDE SEQUENCE</scope>
</reference>
<dbReference type="InterPro" id="IPR015421">
    <property type="entry name" value="PyrdxlP-dep_Trfase_major"/>
</dbReference>
<keyword evidence="8 13" id="KW-0456">Lyase</keyword>
<dbReference type="PIRSF" id="PIRSF005572">
    <property type="entry name" value="NifS"/>
    <property type="match status" value="1"/>
</dbReference>
<feature type="domain" description="Aminotransferase class V" evidence="12">
    <location>
        <begin position="18"/>
        <end position="407"/>
    </location>
</feature>
<dbReference type="FunFam" id="3.40.640.10:FF:000083">
    <property type="entry name" value="Selenocysteine lyase"/>
    <property type="match status" value="1"/>
</dbReference>
<evidence type="ECO:0000256" key="2">
    <source>
        <dbReference type="ARBA" id="ARBA00004514"/>
    </source>
</evidence>
<evidence type="ECO:0000256" key="3">
    <source>
        <dbReference type="ARBA" id="ARBA00009236"/>
    </source>
</evidence>
<protein>
    <recommendedName>
        <fullName evidence="11">Selenocysteine lyase</fullName>
        <ecNumber evidence="10">4.4.1.16</ecNumber>
    </recommendedName>
</protein>
<evidence type="ECO:0000259" key="12">
    <source>
        <dbReference type="Pfam" id="PF00266"/>
    </source>
</evidence>
<dbReference type="InterPro" id="IPR015422">
    <property type="entry name" value="PyrdxlP-dep_Trfase_small"/>
</dbReference>
<dbReference type="Gene3D" id="1.10.260.50">
    <property type="match status" value="1"/>
</dbReference>
<evidence type="ECO:0000256" key="1">
    <source>
        <dbReference type="ARBA" id="ARBA00001933"/>
    </source>
</evidence>
<evidence type="ECO:0000256" key="5">
    <source>
        <dbReference type="ARBA" id="ARBA00022490"/>
    </source>
</evidence>
<dbReference type="SUPFAM" id="SSF53383">
    <property type="entry name" value="PLP-dependent transferases"/>
    <property type="match status" value="1"/>
</dbReference>
<evidence type="ECO:0000256" key="8">
    <source>
        <dbReference type="ARBA" id="ARBA00023239"/>
    </source>
</evidence>
<dbReference type="PANTHER" id="PTHR11601">
    <property type="entry name" value="CYSTEINE DESULFURYLASE FAMILY MEMBER"/>
    <property type="match status" value="1"/>
</dbReference>
<keyword evidence="5" id="KW-0963">Cytoplasm</keyword>
<dbReference type="GO" id="GO:0005829">
    <property type="term" value="C:cytosol"/>
    <property type="evidence" value="ECO:0007669"/>
    <property type="project" value="UniProtKB-SubCell"/>
</dbReference>
<dbReference type="Gene3D" id="3.90.1150.10">
    <property type="entry name" value="Aspartate Aminotransferase, domain 1"/>
    <property type="match status" value="1"/>
</dbReference>
<dbReference type="PANTHER" id="PTHR11601:SF62">
    <property type="entry name" value="SELENOCYSTEINE LYASE"/>
    <property type="match status" value="1"/>
</dbReference>
<dbReference type="EC" id="4.4.1.16" evidence="10"/>
<organism evidence="13">
    <name type="scientific">Haliotis discus discus</name>
    <name type="common">disc abalone</name>
    <dbReference type="NCBI Taxonomy" id="91233"/>
    <lineage>
        <taxon>Eukaryota</taxon>
        <taxon>Metazoa</taxon>
        <taxon>Spiralia</taxon>
        <taxon>Lophotrochozoa</taxon>
        <taxon>Mollusca</taxon>
        <taxon>Gastropoda</taxon>
        <taxon>Vetigastropoda</taxon>
        <taxon>Lepetellida</taxon>
        <taxon>Haliotoidea</taxon>
        <taxon>Haliotidae</taxon>
        <taxon>Haliotis</taxon>
    </lineage>
</organism>
<comment type="cofactor">
    <cofactor evidence="1">
        <name>pyridoxal 5'-phosphate</name>
        <dbReference type="ChEBI" id="CHEBI:597326"/>
    </cofactor>
</comment>
<dbReference type="InterPro" id="IPR000192">
    <property type="entry name" value="Aminotrans_V_dom"/>
</dbReference>
<evidence type="ECO:0000313" key="13">
    <source>
        <dbReference type="EMBL" id="ABO26615.1"/>
    </source>
</evidence>
<dbReference type="GO" id="GO:0009000">
    <property type="term" value="F:selenocysteine lyase activity"/>
    <property type="evidence" value="ECO:0007669"/>
    <property type="project" value="UniProtKB-EC"/>
</dbReference>
<evidence type="ECO:0000256" key="6">
    <source>
        <dbReference type="ARBA" id="ARBA00022679"/>
    </source>
</evidence>
<comment type="function">
    <text evidence="9">Catalyzes the decomposition of L-selenocysteine to L-alanine and elemental selenium.</text>
</comment>
<dbReference type="InterPro" id="IPR015424">
    <property type="entry name" value="PyrdxlP-dep_Trfase"/>
</dbReference>
<dbReference type="Pfam" id="PF00266">
    <property type="entry name" value="Aminotran_5"/>
    <property type="match status" value="1"/>
</dbReference>
<comment type="subunit">
    <text evidence="4">Homodimer.</text>
</comment>
<dbReference type="GO" id="GO:0016740">
    <property type="term" value="F:transferase activity"/>
    <property type="evidence" value="ECO:0007669"/>
    <property type="project" value="UniProtKB-KW"/>
</dbReference>
<accession>B6RB13</accession>
<keyword evidence="6" id="KW-0808">Transferase</keyword>
<comment type="subcellular location">
    <subcellularLocation>
        <location evidence="2">Cytoplasm</location>
        <location evidence="2">Cytosol</location>
    </subcellularLocation>
</comment>
<evidence type="ECO:0000256" key="9">
    <source>
        <dbReference type="ARBA" id="ARBA00037407"/>
    </source>
</evidence>
<dbReference type="AlphaFoldDB" id="B6RB13"/>
<evidence type="ECO:0000256" key="10">
    <source>
        <dbReference type="ARBA" id="ARBA00039054"/>
    </source>
</evidence>
<dbReference type="Gene3D" id="3.40.640.10">
    <property type="entry name" value="Type I PLP-dependent aspartate aminotransferase-like (Major domain)"/>
    <property type="match status" value="1"/>
</dbReference>